<keyword evidence="3" id="KW-1003">Cell membrane</keyword>
<feature type="transmembrane region" description="Helical" evidence="7">
    <location>
        <begin position="258"/>
        <end position="276"/>
    </location>
</feature>
<dbReference type="InterPro" id="IPR035906">
    <property type="entry name" value="MetI-like_sf"/>
</dbReference>
<dbReference type="GO" id="GO:0005886">
    <property type="term" value="C:plasma membrane"/>
    <property type="evidence" value="ECO:0007669"/>
    <property type="project" value="UniProtKB-SubCell"/>
</dbReference>
<dbReference type="STRING" id="223184.AS25_11995"/>
<evidence type="ECO:0000313" key="9">
    <source>
        <dbReference type="EMBL" id="KHE73657.1"/>
    </source>
</evidence>
<dbReference type="EMBL" id="JROM01000055">
    <property type="protein sequence ID" value="KHE73657.1"/>
    <property type="molecule type" value="Genomic_DNA"/>
</dbReference>
<dbReference type="RefSeq" id="WP_035965469.1">
    <property type="nucleotide sequence ID" value="NZ_JROM01000055.1"/>
</dbReference>
<keyword evidence="4 7" id="KW-0812">Transmembrane</keyword>
<proteinExistence type="inferred from homology"/>
<comment type="similarity">
    <text evidence="7">Belongs to the binding-protein-dependent transport system permease family.</text>
</comment>
<dbReference type="eggNOG" id="COG0601">
    <property type="taxonomic scope" value="Bacteria"/>
</dbReference>
<name>A0A0B0DBX3_9MICC</name>
<feature type="transmembrane region" description="Helical" evidence="7">
    <location>
        <begin position="176"/>
        <end position="195"/>
    </location>
</feature>
<evidence type="ECO:0000256" key="5">
    <source>
        <dbReference type="ARBA" id="ARBA00022989"/>
    </source>
</evidence>
<dbReference type="PANTHER" id="PTHR30465:SF0">
    <property type="entry name" value="OLIGOPEPTIDE TRANSPORT SYSTEM PERMEASE PROTEIN APPB"/>
    <property type="match status" value="1"/>
</dbReference>
<sequence length="511" mass="54890">MISYILRRLITAVLILLGASFLVYLMTAVSGDPLWDLYGNPNAQQLIPARVEALNLDTPPVLRYFTWLGGALGCLVPFADTCSLGVSREGQEVTSLLSFAMGQTIMLVTIGTILAIVVGITLGIVSALRQYSGLDYGITFLTFLCFSLPSFWLAVLLKEVAAIQFNDFLQNPSLSIGALLAISVVAGLIWFLVSFGRMRTRILMGVLGFVVTFGIIYFVLATNWLAHPFLGIPLIALTGILVAVTATVLMAGLRNKRALYAGLATVVVGLVLYFPVQALFVGGGLLTLLALVVVMILVGVGAGYVAGGYDRGQGARVGGVTGFFVALLIILDRFMQSWPDYVNSGHIRGRPIATANSSTPGLSGDFWITGLDRFTHLLLPTICITLLALASYSRYSRASMLEIMGQDYVRTARAKGLSERTVVMRHAFRNALIPLATLVAYDIGGLIGGAIITESVFAFTGMGQLFIQSVRNVDPNPVMGVFLITGIVAMVFNLIADLVYSVLDPRVRVKA</sequence>
<feature type="transmembrane region" description="Helical" evidence="7">
    <location>
        <begin position="374"/>
        <end position="392"/>
    </location>
</feature>
<feature type="transmembrane region" description="Helical" evidence="7">
    <location>
        <begin position="105"/>
        <end position="125"/>
    </location>
</feature>
<reference evidence="9 10" key="1">
    <citation type="submission" date="2014-09" db="EMBL/GenBank/DDBJ databases">
        <title>High-quality draft genome sequence of Kocuria marina SO9-6, an actinobacterium isolated from a copper mine.</title>
        <authorList>
            <person name="Castro D.B."/>
            <person name="Pereira L.B."/>
            <person name="Silva M.V."/>
            <person name="Silva B.P."/>
            <person name="Zanardi B.R."/>
            <person name="Carlos C."/>
            <person name="Belgini D.R."/>
            <person name="Limache E.G."/>
            <person name="Lacerda G.V."/>
            <person name="Nery M.B."/>
            <person name="Gomes M.B."/>
            <person name="Souza S."/>
            <person name="Silva T.M."/>
            <person name="Rodrigues V.D."/>
            <person name="Paulino L.C."/>
            <person name="Vicentini R."/>
            <person name="Ferraz L.F."/>
            <person name="Ottoboni L.M."/>
        </authorList>
    </citation>
    <scope>NUCLEOTIDE SEQUENCE [LARGE SCALE GENOMIC DNA]</scope>
    <source>
        <strain evidence="9 10">SO9-6</strain>
    </source>
</reference>
<dbReference type="Gene3D" id="1.10.3720.10">
    <property type="entry name" value="MetI-like"/>
    <property type="match status" value="1"/>
</dbReference>
<dbReference type="CDD" id="cd06261">
    <property type="entry name" value="TM_PBP2"/>
    <property type="match status" value="1"/>
</dbReference>
<dbReference type="InterPro" id="IPR000515">
    <property type="entry name" value="MetI-like"/>
</dbReference>
<protein>
    <submittedName>
        <fullName evidence="9">ABC transporter permease</fullName>
    </submittedName>
</protein>
<feature type="transmembrane region" description="Helical" evidence="7">
    <location>
        <begin position="479"/>
        <end position="503"/>
    </location>
</feature>
<evidence type="ECO:0000256" key="7">
    <source>
        <dbReference type="RuleBase" id="RU363032"/>
    </source>
</evidence>
<organism evidence="9 10">
    <name type="scientific">Kocuria marina</name>
    <dbReference type="NCBI Taxonomy" id="223184"/>
    <lineage>
        <taxon>Bacteria</taxon>
        <taxon>Bacillati</taxon>
        <taxon>Actinomycetota</taxon>
        <taxon>Actinomycetes</taxon>
        <taxon>Micrococcales</taxon>
        <taxon>Micrococcaceae</taxon>
        <taxon>Kocuria</taxon>
    </lineage>
</organism>
<evidence type="ECO:0000313" key="10">
    <source>
        <dbReference type="Proteomes" id="UP000030664"/>
    </source>
</evidence>
<evidence type="ECO:0000256" key="3">
    <source>
        <dbReference type="ARBA" id="ARBA00022475"/>
    </source>
</evidence>
<keyword evidence="5 7" id="KW-1133">Transmembrane helix</keyword>
<evidence type="ECO:0000256" key="4">
    <source>
        <dbReference type="ARBA" id="ARBA00022692"/>
    </source>
</evidence>
<feature type="transmembrane region" description="Helical" evidence="7">
    <location>
        <begin position="137"/>
        <end position="156"/>
    </location>
</feature>
<comment type="subcellular location">
    <subcellularLocation>
        <location evidence="1 7">Cell membrane</location>
        <topology evidence="1 7">Multi-pass membrane protein</topology>
    </subcellularLocation>
</comment>
<keyword evidence="6 7" id="KW-0472">Membrane</keyword>
<dbReference type="AlphaFoldDB" id="A0A0B0DBX3"/>
<feature type="transmembrane region" description="Helical" evidence="7">
    <location>
        <begin position="232"/>
        <end position="251"/>
    </location>
</feature>
<dbReference type="GO" id="GO:0055085">
    <property type="term" value="P:transmembrane transport"/>
    <property type="evidence" value="ECO:0007669"/>
    <property type="project" value="InterPro"/>
</dbReference>
<feature type="transmembrane region" description="Helical" evidence="7">
    <location>
        <begin position="432"/>
        <end position="459"/>
    </location>
</feature>
<dbReference type="PROSITE" id="PS50928">
    <property type="entry name" value="ABC_TM1"/>
    <property type="match status" value="1"/>
</dbReference>
<feature type="transmembrane region" description="Helical" evidence="7">
    <location>
        <begin position="317"/>
        <end position="335"/>
    </location>
</feature>
<evidence type="ECO:0000256" key="6">
    <source>
        <dbReference type="ARBA" id="ARBA00023136"/>
    </source>
</evidence>
<keyword evidence="2 7" id="KW-0813">Transport</keyword>
<feature type="transmembrane region" description="Helical" evidence="7">
    <location>
        <begin position="282"/>
        <end position="305"/>
    </location>
</feature>
<accession>A0A0B0DBX3</accession>
<feature type="domain" description="ABC transmembrane type-1" evidence="8">
    <location>
        <begin position="101"/>
        <end position="500"/>
    </location>
</feature>
<gene>
    <name evidence="9" type="ORF">AS25_11995</name>
</gene>
<dbReference type="PANTHER" id="PTHR30465">
    <property type="entry name" value="INNER MEMBRANE ABC TRANSPORTER"/>
    <property type="match status" value="1"/>
</dbReference>
<evidence type="ECO:0000256" key="2">
    <source>
        <dbReference type="ARBA" id="ARBA00022448"/>
    </source>
</evidence>
<dbReference type="Pfam" id="PF00528">
    <property type="entry name" value="BPD_transp_1"/>
    <property type="match status" value="1"/>
</dbReference>
<dbReference type="Proteomes" id="UP000030664">
    <property type="component" value="Unassembled WGS sequence"/>
</dbReference>
<evidence type="ECO:0000259" key="8">
    <source>
        <dbReference type="PROSITE" id="PS50928"/>
    </source>
</evidence>
<feature type="transmembrane region" description="Helical" evidence="7">
    <location>
        <begin position="202"/>
        <end position="226"/>
    </location>
</feature>
<comment type="caution">
    <text evidence="9">The sequence shown here is derived from an EMBL/GenBank/DDBJ whole genome shotgun (WGS) entry which is preliminary data.</text>
</comment>
<evidence type="ECO:0000256" key="1">
    <source>
        <dbReference type="ARBA" id="ARBA00004651"/>
    </source>
</evidence>